<dbReference type="PANTHER" id="PTHR47181">
    <property type="entry name" value="BRCA1 C TERMINUS DOMAIN CONTAINING PROTEIN, EXPRESSED"/>
    <property type="match status" value="1"/>
</dbReference>
<dbReference type="EMBL" id="OY731404">
    <property type="protein sequence ID" value="CAJ1969881.1"/>
    <property type="molecule type" value="Genomic_DNA"/>
</dbReference>
<feature type="compositionally biased region" description="Polar residues" evidence="1">
    <location>
        <begin position="25"/>
        <end position="50"/>
    </location>
</feature>
<protein>
    <recommendedName>
        <fullName evidence="2">BRCT domain-containing protein</fullName>
    </recommendedName>
</protein>
<feature type="region of interest" description="Disordered" evidence="1">
    <location>
        <begin position="595"/>
        <end position="684"/>
    </location>
</feature>
<dbReference type="InterPro" id="IPR044254">
    <property type="entry name" value="At4g02110-like"/>
</dbReference>
<dbReference type="InterPro" id="IPR001357">
    <property type="entry name" value="BRCT_dom"/>
</dbReference>
<feature type="compositionally biased region" description="Basic and acidic residues" evidence="1">
    <location>
        <begin position="621"/>
        <end position="638"/>
    </location>
</feature>
<feature type="compositionally biased region" description="Polar residues" evidence="1">
    <location>
        <begin position="135"/>
        <end position="145"/>
    </location>
</feature>
<reference evidence="3" key="1">
    <citation type="submission" date="2023-10" db="EMBL/GenBank/DDBJ databases">
        <authorList>
            <person name="Domelevo Entfellner J.-B."/>
        </authorList>
    </citation>
    <scope>NUCLEOTIDE SEQUENCE</scope>
</reference>
<feature type="domain" description="BRCT" evidence="2">
    <location>
        <begin position="800"/>
        <end position="854"/>
    </location>
</feature>
<evidence type="ECO:0000259" key="2">
    <source>
        <dbReference type="Pfam" id="PF00533"/>
    </source>
</evidence>
<dbReference type="Gramene" id="rna-AYBTSS11_LOCUS22494">
    <property type="protein sequence ID" value="CAJ1969881.1"/>
    <property type="gene ID" value="gene-AYBTSS11_LOCUS22494"/>
</dbReference>
<feature type="region of interest" description="Disordered" evidence="1">
    <location>
        <begin position="1"/>
        <end position="250"/>
    </location>
</feature>
<feature type="compositionally biased region" description="Basic and acidic residues" evidence="1">
    <location>
        <begin position="111"/>
        <end position="134"/>
    </location>
</feature>
<feature type="compositionally biased region" description="Polar residues" evidence="1">
    <location>
        <begin position="170"/>
        <end position="184"/>
    </location>
</feature>
<dbReference type="PANTHER" id="PTHR47181:SF2">
    <property type="entry name" value="BRCA1 C TERMINUS DOMAIN CONTAINING PROTEIN, EXPRESSED"/>
    <property type="match status" value="1"/>
</dbReference>
<evidence type="ECO:0000313" key="3">
    <source>
        <dbReference type="EMBL" id="CAJ1969881.1"/>
    </source>
</evidence>
<proteinExistence type="predicted"/>
<dbReference type="AlphaFoldDB" id="A0AA86VZW4"/>
<feature type="compositionally biased region" description="Polar residues" evidence="1">
    <location>
        <begin position="64"/>
        <end position="86"/>
    </location>
</feature>
<evidence type="ECO:0000313" key="4">
    <source>
        <dbReference type="Proteomes" id="UP001189624"/>
    </source>
</evidence>
<dbReference type="Proteomes" id="UP001189624">
    <property type="component" value="Chromosome 7"/>
</dbReference>
<sequence length="856" mass="93920">MEEEAKDSEEERVDSKLGKSAGRNLKQSPLSSKFGTAATHGSSRSVTEASNALPDLTGPRVLPNINNGEDSSATTGNKNKSYQERSFPNVHDPTISDQTPNISRYSTLRQSSDKYMKTNESKNADFPKALDSRDTGNIGNSNPFGQQFGLHDNDMESKKFASGVAHSNEKPSTTSYFRNNQREFSLSRILDESSGRENKCENSKADGASELIKSTRVENSGRRNDFTEEDEPSSILPQKRANESSFTKLKSRKVPSNSKIFIQSANGKSQGLKVTSQVDEPPKADDYFSKGKDGINNSNTCLVLEPVGSTSNSLAFDEPFSRNATPESAQCDNVCQNCPQTAVQNLSEPKINGKPDVTSSGLRQVNGNEAGKHNVIINNGCSSLGNKSSNNVESAGCTNLALSNEECNKLVRKSPRKKSVAMRNSGSKPKVGAIARNKTSLCLNKTTLQGEGVTLSSGSREIGDAKIHQGCPQIRNIKKTMEKEAVRKNTVDPCDRAEFLEDETEAPDDKCKFEFGMALNEESVHLLEKPNRAKEEKSEAICPATKVEEAMPPKKGTHKTENQKTASLVVKYQTRKRAAGKAKATVSKYAEDVGDRTEFLDDEAEAPDDKRENKLGMAPEEVVRPLKKPDKSTEEKAEAICPATKCEEAIPPKKGTNETEKQKPSSLVVKHQARKRPAGKAKATVAKELLKSKVEVSRENILNETGDEAEIETMEEMSLPADKHNNSAIARKKSENLVEEDKENRPIDGLQDLVEGRSDGNPTNKSNVMLAKIKSTKVGLRSSISQSKTRVKTEATCFILSGHRLQRKEFQQVIKRLKGRVCRDSSHQWSYQATHFIAADPIRRTEKFCAAAASGR</sequence>
<evidence type="ECO:0000256" key="1">
    <source>
        <dbReference type="SAM" id="MobiDB-lite"/>
    </source>
</evidence>
<name>A0AA86VZW4_9FABA</name>
<feature type="compositionally biased region" description="Basic and acidic residues" evidence="1">
    <location>
        <begin position="645"/>
        <end position="663"/>
    </location>
</feature>
<gene>
    <name evidence="3" type="ORF">AYBTSS11_LOCUS22494</name>
</gene>
<feature type="compositionally biased region" description="Basic and acidic residues" evidence="1">
    <location>
        <begin position="189"/>
        <end position="204"/>
    </location>
</feature>
<dbReference type="Pfam" id="PF00533">
    <property type="entry name" value="BRCT"/>
    <property type="match status" value="1"/>
</dbReference>
<feature type="compositionally biased region" description="Polar residues" evidence="1">
    <location>
        <begin position="95"/>
        <end position="110"/>
    </location>
</feature>
<dbReference type="Gene3D" id="3.40.50.10190">
    <property type="entry name" value="BRCT domain"/>
    <property type="match status" value="1"/>
</dbReference>
<accession>A0AA86VZW4</accession>
<dbReference type="InterPro" id="IPR036420">
    <property type="entry name" value="BRCT_dom_sf"/>
</dbReference>
<organism evidence="3 4">
    <name type="scientific">Sphenostylis stenocarpa</name>
    <dbReference type="NCBI Taxonomy" id="92480"/>
    <lineage>
        <taxon>Eukaryota</taxon>
        <taxon>Viridiplantae</taxon>
        <taxon>Streptophyta</taxon>
        <taxon>Embryophyta</taxon>
        <taxon>Tracheophyta</taxon>
        <taxon>Spermatophyta</taxon>
        <taxon>Magnoliopsida</taxon>
        <taxon>eudicotyledons</taxon>
        <taxon>Gunneridae</taxon>
        <taxon>Pentapetalae</taxon>
        <taxon>rosids</taxon>
        <taxon>fabids</taxon>
        <taxon>Fabales</taxon>
        <taxon>Fabaceae</taxon>
        <taxon>Papilionoideae</taxon>
        <taxon>50 kb inversion clade</taxon>
        <taxon>NPAAA clade</taxon>
        <taxon>indigoferoid/millettioid clade</taxon>
        <taxon>Phaseoleae</taxon>
        <taxon>Sphenostylis</taxon>
    </lineage>
</organism>
<feature type="compositionally biased region" description="Acidic residues" evidence="1">
    <location>
        <begin position="1"/>
        <end position="12"/>
    </location>
</feature>
<keyword evidence="4" id="KW-1185">Reference proteome</keyword>
<feature type="compositionally biased region" description="Basic and acidic residues" evidence="1">
    <location>
        <begin position="213"/>
        <end position="226"/>
    </location>
</feature>